<evidence type="ECO:0000313" key="3">
    <source>
        <dbReference type="EnsemblMetazoa" id="PPA43794.1"/>
    </source>
</evidence>
<dbReference type="AlphaFoldDB" id="A0A2A6B649"/>
<accession>A0A8R1V1Y8</accession>
<sequence>MKQWRDRITKGKLIINYRAPSIFFVVVVSGSAVVVVEGVVTPQTSVVAAASVVVDGSSVVVVVVGAIIFAVLGATVAGLSVVFSQPNNLNILIVLAKSPSAPPVGVASPLPSLPAASQDEIASRPMGNLTPMHDNATRTLNMGRNEMARKSIVLDYEDSNPYPNNKVTGPRPLK</sequence>
<protein>
    <submittedName>
        <fullName evidence="3">Uncharacterized protein</fullName>
    </submittedName>
</protein>
<feature type="transmembrane region" description="Helical" evidence="2">
    <location>
        <begin position="21"/>
        <end position="40"/>
    </location>
</feature>
<evidence type="ECO:0000256" key="2">
    <source>
        <dbReference type="SAM" id="Phobius"/>
    </source>
</evidence>
<name>A0A2A6B649_PRIPA</name>
<feature type="region of interest" description="Disordered" evidence="1">
    <location>
        <begin position="154"/>
        <end position="174"/>
    </location>
</feature>
<evidence type="ECO:0000256" key="1">
    <source>
        <dbReference type="SAM" id="MobiDB-lite"/>
    </source>
</evidence>
<keyword evidence="2" id="KW-0472">Membrane</keyword>
<dbReference type="EnsemblMetazoa" id="PPA43794.1">
    <property type="protein sequence ID" value="PPA43794.1"/>
    <property type="gene ID" value="WBGene00282163"/>
</dbReference>
<keyword evidence="4" id="KW-1185">Reference proteome</keyword>
<gene>
    <name evidence="3" type="primary">WBGene00282163</name>
</gene>
<accession>A0A2A6B649</accession>
<keyword evidence="2" id="KW-1133">Transmembrane helix</keyword>
<evidence type="ECO:0000313" key="4">
    <source>
        <dbReference type="Proteomes" id="UP000005239"/>
    </source>
</evidence>
<keyword evidence="2" id="KW-0812">Transmembrane</keyword>
<proteinExistence type="predicted"/>
<reference evidence="3" key="2">
    <citation type="submission" date="2022-06" db="UniProtKB">
        <authorList>
            <consortium name="EnsemblMetazoa"/>
        </authorList>
    </citation>
    <scope>IDENTIFICATION</scope>
    <source>
        <strain evidence="3">PS312</strain>
    </source>
</reference>
<organism evidence="3 4">
    <name type="scientific">Pristionchus pacificus</name>
    <name type="common">Parasitic nematode worm</name>
    <dbReference type="NCBI Taxonomy" id="54126"/>
    <lineage>
        <taxon>Eukaryota</taxon>
        <taxon>Metazoa</taxon>
        <taxon>Ecdysozoa</taxon>
        <taxon>Nematoda</taxon>
        <taxon>Chromadorea</taxon>
        <taxon>Rhabditida</taxon>
        <taxon>Rhabditina</taxon>
        <taxon>Diplogasteromorpha</taxon>
        <taxon>Diplogasteroidea</taxon>
        <taxon>Neodiplogasteridae</taxon>
        <taxon>Pristionchus</taxon>
    </lineage>
</organism>
<reference evidence="4" key="1">
    <citation type="journal article" date="2008" name="Nat. Genet.">
        <title>The Pristionchus pacificus genome provides a unique perspective on nematode lifestyle and parasitism.</title>
        <authorList>
            <person name="Dieterich C."/>
            <person name="Clifton S.W."/>
            <person name="Schuster L.N."/>
            <person name="Chinwalla A."/>
            <person name="Delehaunty K."/>
            <person name="Dinkelacker I."/>
            <person name="Fulton L."/>
            <person name="Fulton R."/>
            <person name="Godfrey J."/>
            <person name="Minx P."/>
            <person name="Mitreva M."/>
            <person name="Roeseler W."/>
            <person name="Tian H."/>
            <person name="Witte H."/>
            <person name="Yang S.P."/>
            <person name="Wilson R.K."/>
            <person name="Sommer R.J."/>
        </authorList>
    </citation>
    <scope>NUCLEOTIDE SEQUENCE [LARGE SCALE GENOMIC DNA]</scope>
    <source>
        <strain evidence="4">PS312</strain>
    </source>
</reference>
<feature type="transmembrane region" description="Helical" evidence="2">
    <location>
        <begin position="60"/>
        <end position="83"/>
    </location>
</feature>
<dbReference type="Proteomes" id="UP000005239">
    <property type="component" value="Unassembled WGS sequence"/>
</dbReference>